<dbReference type="SUPFAM" id="SSF88723">
    <property type="entry name" value="PIN domain-like"/>
    <property type="match status" value="1"/>
</dbReference>
<dbReference type="PRINTS" id="PR00853">
    <property type="entry name" value="XPGRADSUPER"/>
</dbReference>
<name>X1C597_9ZZZZ</name>
<gene>
    <name evidence="5" type="ORF">S01H4_32496</name>
</gene>
<dbReference type="InterPro" id="IPR006086">
    <property type="entry name" value="XPG-I_dom"/>
</dbReference>
<dbReference type="InterPro" id="IPR029060">
    <property type="entry name" value="PIN-like_dom_sf"/>
</dbReference>
<dbReference type="Gene3D" id="1.10.150.20">
    <property type="entry name" value="5' to 3' exonuclease, C-terminal subdomain"/>
    <property type="match status" value="1"/>
</dbReference>
<keyword evidence="3" id="KW-0460">Magnesium</keyword>
<evidence type="ECO:0000259" key="4">
    <source>
        <dbReference type="SMART" id="SM00484"/>
    </source>
</evidence>
<reference evidence="5" key="1">
    <citation type="journal article" date="2014" name="Front. Microbiol.">
        <title>High frequency of phylogenetically diverse reductive dehalogenase-homologous genes in deep subseafloor sedimentary metagenomes.</title>
        <authorList>
            <person name="Kawai M."/>
            <person name="Futagami T."/>
            <person name="Toyoda A."/>
            <person name="Takaki Y."/>
            <person name="Nishi S."/>
            <person name="Hori S."/>
            <person name="Arai W."/>
            <person name="Tsubouchi T."/>
            <person name="Morono Y."/>
            <person name="Uchiyama I."/>
            <person name="Ito T."/>
            <person name="Fujiyama A."/>
            <person name="Inagaki F."/>
            <person name="Takami H."/>
        </authorList>
    </citation>
    <scope>NUCLEOTIDE SEQUENCE</scope>
    <source>
        <strain evidence="5">Expedition CK06-06</strain>
    </source>
</reference>
<keyword evidence="1" id="KW-0479">Metal-binding</keyword>
<dbReference type="PANTHER" id="PTHR11081">
    <property type="entry name" value="FLAP ENDONUCLEASE FAMILY MEMBER"/>
    <property type="match status" value="1"/>
</dbReference>
<dbReference type="SMART" id="SM00484">
    <property type="entry name" value="XPGI"/>
    <property type="match status" value="1"/>
</dbReference>
<comment type="caution">
    <text evidence="5">The sequence shown here is derived from an EMBL/GenBank/DDBJ whole genome shotgun (WGS) entry which is preliminary data.</text>
</comment>
<keyword evidence="2" id="KW-0255">Endonuclease</keyword>
<protein>
    <recommendedName>
        <fullName evidence="4">XPG-I domain-containing protein</fullName>
    </recommendedName>
</protein>
<organism evidence="5">
    <name type="scientific">marine sediment metagenome</name>
    <dbReference type="NCBI Taxonomy" id="412755"/>
    <lineage>
        <taxon>unclassified sequences</taxon>
        <taxon>metagenomes</taxon>
        <taxon>ecological metagenomes</taxon>
    </lineage>
</organism>
<evidence type="ECO:0000313" key="5">
    <source>
        <dbReference type="EMBL" id="GAG88482.1"/>
    </source>
</evidence>
<dbReference type="PANTHER" id="PTHR11081:SF9">
    <property type="entry name" value="FLAP ENDONUCLEASE 1"/>
    <property type="match status" value="1"/>
</dbReference>
<dbReference type="GO" id="GO:0017108">
    <property type="term" value="F:5'-flap endonuclease activity"/>
    <property type="evidence" value="ECO:0007669"/>
    <property type="project" value="TreeGrafter"/>
</dbReference>
<sequence length="127" mass="14581">MIEESKKLIESMGIPIIQASSEGEAQSAYMVEVGDAWACASQDYDTLLFGGERLLRNFAINRSKKVRDTTVTLDIEYVSLSKFLKNLEINREQLVEMGILIGTDFFQQLQYNHLFECLIFPLFLDQF</sequence>
<evidence type="ECO:0000256" key="3">
    <source>
        <dbReference type="ARBA" id="ARBA00022842"/>
    </source>
</evidence>
<keyword evidence="2" id="KW-0540">Nuclease</keyword>
<dbReference type="AlphaFoldDB" id="X1C597"/>
<dbReference type="InterPro" id="IPR006084">
    <property type="entry name" value="XPG/Rad2"/>
</dbReference>
<evidence type="ECO:0000256" key="2">
    <source>
        <dbReference type="ARBA" id="ARBA00022759"/>
    </source>
</evidence>
<dbReference type="EMBL" id="BART01016994">
    <property type="protein sequence ID" value="GAG88482.1"/>
    <property type="molecule type" value="Genomic_DNA"/>
</dbReference>
<dbReference type="Gene3D" id="3.40.50.1010">
    <property type="entry name" value="5'-nuclease"/>
    <property type="match status" value="1"/>
</dbReference>
<keyword evidence="2" id="KW-0378">Hydrolase</keyword>
<dbReference type="Pfam" id="PF00867">
    <property type="entry name" value="XPG_I"/>
    <property type="match status" value="1"/>
</dbReference>
<feature type="domain" description="XPG-I" evidence="4">
    <location>
        <begin position="10"/>
        <end position="89"/>
    </location>
</feature>
<accession>X1C597</accession>
<evidence type="ECO:0000256" key="1">
    <source>
        <dbReference type="ARBA" id="ARBA00022723"/>
    </source>
</evidence>
<dbReference type="GO" id="GO:0046872">
    <property type="term" value="F:metal ion binding"/>
    <property type="evidence" value="ECO:0007669"/>
    <property type="project" value="UniProtKB-KW"/>
</dbReference>
<proteinExistence type="predicted"/>